<organism evidence="1 2">
    <name type="scientific">Actinomadura rubteroloni</name>
    <dbReference type="NCBI Taxonomy" id="1926885"/>
    <lineage>
        <taxon>Bacteria</taxon>
        <taxon>Bacillati</taxon>
        <taxon>Actinomycetota</taxon>
        <taxon>Actinomycetes</taxon>
        <taxon>Streptosporangiales</taxon>
        <taxon>Thermomonosporaceae</taxon>
        <taxon>Actinomadura</taxon>
    </lineage>
</organism>
<keyword evidence="2" id="KW-1185">Reference proteome</keyword>
<dbReference type="InterPro" id="IPR034660">
    <property type="entry name" value="DinB/YfiT-like"/>
</dbReference>
<reference evidence="1 2" key="1">
    <citation type="journal article" date="2017" name="Chemistry">
        <title>Isolation, Biosynthesis and Chemical Modifications of Rubterolones A-F: Rare Tropolone Alkaloids from Actinomadura sp. 5-2.</title>
        <authorList>
            <person name="Guo H."/>
            <person name="Benndorf R."/>
            <person name="Leichnitz D."/>
            <person name="Klassen J.L."/>
            <person name="Vollmers J."/>
            <person name="Gorls H."/>
            <person name="Steinacker M."/>
            <person name="Weigel C."/>
            <person name="Dahse H.M."/>
            <person name="Kaster A.K."/>
            <person name="de Beer Z.W."/>
            <person name="Poulsen M."/>
            <person name="Beemelmanns C."/>
        </authorList>
    </citation>
    <scope>NUCLEOTIDE SEQUENCE [LARGE SCALE GENOMIC DNA]</scope>
    <source>
        <strain evidence="1 2">5-2</strain>
    </source>
</reference>
<comment type="caution">
    <text evidence="1">The sequence shown here is derived from an EMBL/GenBank/DDBJ whole genome shotgun (WGS) entry which is preliminary data.</text>
</comment>
<accession>A0A2P4UKQ9</accession>
<evidence type="ECO:0000313" key="2">
    <source>
        <dbReference type="Proteomes" id="UP000242367"/>
    </source>
</evidence>
<name>A0A2P4UKQ9_9ACTN</name>
<dbReference type="Pfam" id="PF04978">
    <property type="entry name" value="MST"/>
    <property type="match status" value="1"/>
</dbReference>
<dbReference type="SUPFAM" id="SSF109854">
    <property type="entry name" value="DinB/YfiT-like putative metalloenzymes"/>
    <property type="match status" value="1"/>
</dbReference>
<dbReference type="Gene3D" id="1.20.120.450">
    <property type="entry name" value="dinb family like domain"/>
    <property type="match status" value="1"/>
</dbReference>
<evidence type="ECO:0000313" key="1">
    <source>
        <dbReference type="EMBL" id="POM25643.1"/>
    </source>
</evidence>
<dbReference type="InterPro" id="IPR007061">
    <property type="entry name" value="MST-like"/>
</dbReference>
<gene>
    <name evidence="1" type="ORF">BTM25_00250</name>
</gene>
<protein>
    <submittedName>
        <fullName evidence="1">DinB superfamily protein</fullName>
    </submittedName>
</protein>
<dbReference type="AlphaFoldDB" id="A0A2P4UKQ9"/>
<sequence>MGTNETTELDELLDALAMHRGLLRRTVRDITDEQAVLRPTASELSLGGIIKHVANTEERWVRFVVEGPDALDASAAWADDFRLLDGETLAGVLARYDEVAAATEKVFRSLPDLGASQPLPKAPWFPPGARRSARRVLVHLVAETSQHAGHADIIRESIDGAKSMG</sequence>
<dbReference type="EMBL" id="MTBP01000001">
    <property type="protein sequence ID" value="POM25643.1"/>
    <property type="molecule type" value="Genomic_DNA"/>
</dbReference>
<proteinExistence type="predicted"/>
<dbReference type="Proteomes" id="UP000242367">
    <property type="component" value="Unassembled WGS sequence"/>
</dbReference>
<dbReference type="RefSeq" id="WP_103560720.1">
    <property type="nucleotide sequence ID" value="NZ_MTBP01000001.1"/>
</dbReference>